<feature type="chain" id="PRO_5045458530" description="DUF3108 domain-containing protein" evidence="1">
    <location>
        <begin position="18"/>
        <end position="301"/>
    </location>
</feature>
<name>A0ABW5E089_9BACT</name>
<keyword evidence="3" id="KW-1185">Reference proteome</keyword>
<accession>A0ABW5E089</accession>
<organism evidence="2 3">
    <name type="scientific">Rubritalea spongiae</name>
    <dbReference type="NCBI Taxonomy" id="430797"/>
    <lineage>
        <taxon>Bacteria</taxon>
        <taxon>Pseudomonadati</taxon>
        <taxon>Verrucomicrobiota</taxon>
        <taxon>Verrucomicrobiia</taxon>
        <taxon>Verrucomicrobiales</taxon>
        <taxon>Rubritaleaceae</taxon>
        <taxon>Rubritalea</taxon>
    </lineage>
</organism>
<keyword evidence="1" id="KW-0732">Signal</keyword>
<comment type="caution">
    <text evidence="2">The sequence shown here is derived from an EMBL/GenBank/DDBJ whole genome shotgun (WGS) entry which is preliminary data.</text>
</comment>
<evidence type="ECO:0000313" key="2">
    <source>
        <dbReference type="EMBL" id="MFD2275986.1"/>
    </source>
</evidence>
<sequence>MLLSFFIFISLALSLLANPQDEALSHSPETTKFQISYPPYLSTWKSSEGSTLKATLVAVSPTEVILKTGTSLNKIPLSKLSFTSQIRAQLWHSANGSPFTLPACSLVYQLQKNDDPSTNNLIKVHYDGSHLSSLILTHVERRILYNHQDSTFSIFSLEDQNIATGSSLPIEPTLIQNVPSLEEWHPRNVNKFPGRFLCTEIFPTSYPVLANTSAPAVTALFSILNGQHIQYSSGKFSFESPDFKITAFSTYETKDAELEKSLQLAHLWNMLPLKLHWVSKVTNDKGKLELISIHPLEEGVF</sequence>
<protein>
    <recommendedName>
        <fullName evidence="4">DUF3108 domain-containing protein</fullName>
    </recommendedName>
</protein>
<dbReference type="EMBL" id="JBHUJC010000018">
    <property type="protein sequence ID" value="MFD2275986.1"/>
    <property type="molecule type" value="Genomic_DNA"/>
</dbReference>
<reference evidence="3" key="1">
    <citation type="journal article" date="2019" name="Int. J. Syst. Evol. Microbiol.">
        <title>The Global Catalogue of Microorganisms (GCM) 10K type strain sequencing project: providing services to taxonomists for standard genome sequencing and annotation.</title>
        <authorList>
            <consortium name="The Broad Institute Genomics Platform"/>
            <consortium name="The Broad Institute Genome Sequencing Center for Infectious Disease"/>
            <person name="Wu L."/>
            <person name="Ma J."/>
        </authorList>
    </citation>
    <scope>NUCLEOTIDE SEQUENCE [LARGE SCALE GENOMIC DNA]</scope>
    <source>
        <strain evidence="3">JCM 16545</strain>
    </source>
</reference>
<gene>
    <name evidence="2" type="ORF">ACFSQZ_05865</name>
</gene>
<feature type="signal peptide" evidence="1">
    <location>
        <begin position="1"/>
        <end position="17"/>
    </location>
</feature>
<evidence type="ECO:0000313" key="3">
    <source>
        <dbReference type="Proteomes" id="UP001597297"/>
    </source>
</evidence>
<evidence type="ECO:0000256" key="1">
    <source>
        <dbReference type="SAM" id="SignalP"/>
    </source>
</evidence>
<proteinExistence type="predicted"/>
<evidence type="ECO:0008006" key="4">
    <source>
        <dbReference type="Google" id="ProtNLM"/>
    </source>
</evidence>
<dbReference type="Proteomes" id="UP001597297">
    <property type="component" value="Unassembled WGS sequence"/>
</dbReference>
<dbReference type="RefSeq" id="WP_377095527.1">
    <property type="nucleotide sequence ID" value="NZ_JBHSJM010000001.1"/>
</dbReference>